<protein>
    <submittedName>
        <fullName evidence="2">Uncharacterized protein</fullName>
    </submittedName>
</protein>
<dbReference type="AlphaFoldDB" id="A0A1B9J158"/>
<name>A0A1B9J158_9TREE</name>
<reference evidence="3" key="2">
    <citation type="submission" date="2013-12" db="EMBL/GenBank/DDBJ databases">
        <title>Evolution of pathogenesis and genome organization in the Tremellales.</title>
        <authorList>
            <person name="Cuomo C."/>
            <person name="Litvintseva A."/>
            <person name="Heitman J."/>
            <person name="Chen Y."/>
            <person name="Sun S."/>
            <person name="Springer D."/>
            <person name="Dromer F."/>
            <person name="Young S."/>
            <person name="Zeng Q."/>
            <person name="Chapman S."/>
            <person name="Gujja S."/>
            <person name="Saif S."/>
            <person name="Birren B."/>
        </authorList>
    </citation>
    <scope>NUCLEOTIDE SEQUENCE [LARGE SCALE GENOMIC DNA]</scope>
    <source>
        <strain evidence="3">CBS 10435</strain>
    </source>
</reference>
<sequence>MLFDVPGLRWINQEARDAMTEEVAVLLYRSYYLRMWGSQFSVDEREILAKDSERRVAIIKVVLLQSGVLTDKANTSGLSAQNLLERTFKLRDRFLNALGWSPDQPQLGGINSRLLRRHQYRVRVGENSKSPLDFPKDAGVPTSVSLRSKERKHRAQTPERRGRMKRFKGTIRDSEDEDELRMVIDDPFY</sequence>
<gene>
    <name evidence="2" type="ORF">L486_01173</name>
</gene>
<evidence type="ECO:0000256" key="1">
    <source>
        <dbReference type="SAM" id="MobiDB-lite"/>
    </source>
</evidence>
<reference evidence="2 3" key="1">
    <citation type="submission" date="2013-07" db="EMBL/GenBank/DDBJ databases">
        <title>The Genome Sequence of Kwoniella mangroviensis CBS10435.</title>
        <authorList>
            <consortium name="The Broad Institute Genome Sequencing Platform"/>
            <person name="Cuomo C."/>
            <person name="Litvintseva A."/>
            <person name="Chen Y."/>
            <person name="Heitman J."/>
            <person name="Sun S."/>
            <person name="Springer D."/>
            <person name="Dromer F."/>
            <person name="Young S.K."/>
            <person name="Zeng Q."/>
            <person name="Gargeya S."/>
            <person name="Fitzgerald M."/>
            <person name="Abouelleil A."/>
            <person name="Alvarado L."/>
            <person name="Berlin A.M."/>
            <person name="Chapman S.B."/>
            <person name="Dewar J."/>
            <person name="Goldberg J."/>
            <person name="Griggs A."/>
            <person name="Gujja S."/>
            <person name="Hansen M."/>
            <person name="Howarth C."/>
            <person name="Imamovic A."/>
            <person name="Larimer J."/>
            <person name="McCowan C."/>
            <person name="Murphy C."/>
            <person name="Pearson M."/>
            <person name="Priest M."/>
            <person name="Roberts A."/>
            <person name="Saif S."/>
            <person name="Shea T."/>
            <person name="Sykes S."/>
            <person name="Wortman J."/>
            <person name="Nusbaum C."/>
            <person name="Birren B."/>
        </authorList>
    </citation>
    <scope>NUCLEOTIDE SEQUENCE [LARGE SCALE GENOMIC DNA]</scope>
    <source>
        <strain evidence="2 3">CBS 10435</strain>
    </source>
</reference>
<proteinExistence type="predicted"/>
<organism evidence="2 3">
    <name type="scientific">Kwoniella mangroviensis CBS 10435</name>
    <dbReference type="NCBI Taxonomy" id="1331196"/>
    <lineage>
        <taxon>Eukaryota</taxon>
        <taxon>Fungi</taxon>
        <taxon>Dikarya</taxon>
        <taxon>Basidiomycota</taxon>
        <taxon>Agaricomycotina</taxon>
        <taxon>Tremellomycetes</taxon>
        <taxon>Tremellales</taxon>
        <taxon>Cryptococcaceae</taxon>
        <taxon>Kwoniella</taxon>
    </lineage>
</organism>
<feature type="region of interest" description="Disordered" evidence="1">
    <location>
        <begin position="126"/>
        <end position="166"/>
    </location>
</feature>
<evidence type="ECO:0000313" key="3">
    <source>
        <dbReference type="Proteomes" id="UP000092583"/>
    </source>
</evidence>
<accession>A0A1B9J158</accession>
<dbReference type="Proteomes" id="UP000092583">
    <property type="component" value="Unassembled WGS sequence"/>
</dbReference>
<dbReference type="EMBL" id="KI669459">
    <property type="protein sequence ID" value="OCF61525.1"/>
    <property type="molecule type" value="Genomic_DNA"/>
</dbReference>
<evidence type="ECO:0000313" key="2">
    <source>
        <dbReference type="EMBL" id="OCF61525.1"/>
    </source>
</evidence>
<keyword evidence="3" id="KW-1185">Reference proteome</keyword>